<accession>A0AAW9A4R5</accession>
<name>A0AAW9A4R5_9BACL</name>
<dbReference type="AlphaFoldDB" id="A0AAW9A4R5"/>
<reference evidence="2 3" key="1">
    <citation type="submission" date="2023-06" db="EMBL/GenBank/DDBJ databases">
        <title>Sporosarcina sp. nov., isolated from Korean traditional fermented seafood 'Jeotgal'.</title>
        <authorList>
            <person name="Yang A.I."/>
            <person name="Shin N.-R."/>
        </authorList>
    </citation>
    <scope>NUCLEOTIDE SEQUENCE [LARGE SCALE GENOMIC DNA]</scope>
    <source>
        <strain evidence="2 3">KCTC43456</strain>
    </source>
</reference>
<proteinExistence type="predicted"/>
<evidence type="ECO:0000259" key="1">
    <source>
        <dbReference type="Pfam" id="PF07287"/>
    </source>
</evidence>
<dbReference type="Pfam" id="PF07287">
    <property type="entry name" value="AtuA"/>
    <property type="match status" value="1"/>
</dbReference>
<gene>
    <name evidence="2" type="ORF">QTL97_04060</name>
</gene>
<protein>
    <submittedName>
        <fullName evidence="2">DUF1446 domain-containing protein</fullName>
    </submittedName>
</protein>
<dbReference type="EMBL" id="JAUBDJ010000002">
    <property type="protein sequence ID" value="MDW0116097.1"/>
    <property type="molecule type" value="Genomic_DNA"/>
</dbReference>
<dbReference type="PANTHER" id="PTHR47472">
    <property type="entry name" value="PROPIONYL-COA CARBOXYLASE"/>
    <property type="match status" value="1"/>
</dbReference>
<dbReference type="RefSeq" id="WP_283732785.1">
    <property type="nucleotide sequence ID" value="NZ_CP125968.1"/>
</dbReference>
<dbReference type="PANTHER" id="PTHR47472:SF1">
    <property type="entry name" value="DUF1446-DOMAIN-CONTAINING PROTEIN"/>
    <property type="match status" value="1"/>
</dbReference>
<sequence>MLRIGSGAGFSGDRLEPAVELAEKGKIDYLVLECLAERTIALAQKRKKADAMLGYDPLLEKRLRSLLPTLLKNKVRLVTNMGAANPIGGAHKIIEIAEELGLKVKVAAVTGDDVLPYILENQGSLSFNPELFETASILSANAYMGVSSIVPAIETGADVIITGRVADPSLFLAPMIHHFGWSVDDYDLMAKGTVIGHLLECAGQLTGGYFADPGKKDVSGLAYLGFPIAEIQSDGSALLTKVPGTGGSLTLRTVKEQLLYEVMDPSSYITPDVVADFTTVNLKEDGEDRILLTGGKGKERPSELKVSVGFDAGFIGEGEITYAGENAYGRAELAGSIVKERISENYEDFKVDYIGAISAHRGSFDYKGTPYEVRLRVAGKTFEEDKARRIGEEVEALYTNGPAGGGGARKYVNEVIGIVSTMVPRKVIKSDIKVMEVRSNGKETV</sequence>
<comment type="caution">
    <text evidence="2">The sequence shown here is derived from an EMBL/GenBank/DDBJ whole genome shotgun (WGS) entry which is preliminary data.</text>
</comment>
<organism evidence="2 3">
    <name type="scientific">Sporosarcina thermotolerans</name>
    <dbReference type="NCBI Taxonomy" id="633404"/>
    <lineage>
        <taxon>Bacteria</taxon>
        <taxon>Bacillati</taxon>
        <taxon>Bacillota</taxon>
        <taxon>Bacilli</taxon>
        <taxon>Bacillales</taxon>
        <taxon>Caryophanaceae</taxon>
        <taxon>Sporosarcina</taxon>
    </lineage>
</organism>
<evidence type="ECO:0000313" key="3">
    <source>
        <dbReference type="Proteomes" id="UP001271648"/>
    </source>
</evidence>
<keyword evidence="3" id="KW-1185">Reference proteome</keyword>
<dbReference type="Proteomes" id="UP001271648">
    <property type="component" value="Unassembled WGS sequence"/>
</dbReference>
<feature type="domain" description="Acyclic terpene utilisation N-terminal" evidence="1">
    <location>
        <begin position="2"/>
        <end position="433"/>
    </location>
</feature>
<dbReference type="InterPro" id="IPR010839">
    <property type="entry name" value="AtuA_N"/>
</dbReference>
<evidence type="ECO:0000313" key="2">
    <source>
        <dbReference type="EMBL" id="MDW0116097.1"/>
    </source>
</evidence>